<reference evidence="2" key="1">
    <citation type="journal article" date="2020" name="Cell">
        <title>Large-Scale Comparative Analyses of Tick Genomes Elucidate Their Genetic Diversity and Vector Capacities.</title>
        <authorList>
            <consortium name="Tick Genome and Microbiome Consortium (TIGMIC)"/>
            <person name="Jia N."/>
            <person name="Wang J."/>
            <person name="Shi W."/>
            <person name="Du L."/>
            <person name="Sun Y."/>
            <person name="Zhan W."/>
            <person name="Jiang J.F."/>
            <person name="Wang Q."/>
            <person name="Zhang B."/>
            <person name="Ji P."/>
            <person name="Bell-Sakyi L."/>
            <person name="Cui X.M."/>
            <person name="Yuan T.T."/>
            <person name="Jiang B.G."/>
            <person name="Yang W.F."/>
            <person name="Lam T.T."/>
            <person name="Chang Q.C."/>
            <person name="Ding S.J."/>
            <person name="Wang X.J."/>
            <person name="Zhu J.G."/>
            <person name="Ruan X.D."/>
            <person name="Zhao L."/>
            <person name="Wei J.T."/>
            <person name="Ye R.Z."/>
            <person name="Que T.C."/>
            <person name="Du C.H."/>
            <person name="Zhou Y.H."/>
            <person name="Cheng J.X."/>
            <person name="Dai P.F."/>
            <person name="Guo W.B."/>
            <person name="Han X.H."/>
            <person name="Huang E.J."/>
            <person name="Li L.F."/>
            <person name="Wei W."/>
            <person name="Gao Y.C."/>
            <person name="Liu J.Z."/>
            <person name="Shao H.Z."/>
            <person name="Wang X."/>
            <person name="Wang C.C."/>
            <person name="Yang T.C."/>
            <person name="Huo Q.B."/>
            <person name="Li W."/>
            <person name="Chen H.Y."/>
            <person name="Chen S.E."/>
            <person name="Zhou L.G."/>
            <person name="Ni X.B."/>
            <person name="Tian J.H."/>
            <person name="Sheng Y."/>
            <person name="Liu T."/>
            <person name="Pan Y.S."/>
            <person name="Xia L.Y."/>
            <person name="Li J."/>
            <person name="Zhao F."/>
            <person name="Cao W.C."/>
        </authorList>
    </citation>
    <scope>NUCLEOTIDE SEQUENCE</scope>
    <source>
        <strain evidence="2">Rmic-2018</strain>
    </source>
</reference>
<comment type="caution">
    <text evidence="2">The sequence shown here is derived from an EMBL/GenBank/DDBJ whole genome shotgun (WGS) entry which is preliminary data.</text>
</comment>
<evidence type="ECO:0000256" key="1">
    <source>
        <dbReference type="SAM" id="MobiDB-lite"/>
    </source>
</evidence>
<dbReference type="Proteomes" id="UP000821866">
    <property type="component" value="Chromosome 4"/>
</dbReference>
<accession>A0A9J6DZX4</accession>
<protein>
    <submittedName>
        <fullName evidence="2">Uncharacterized protein</fullName>
    </submittedName>
</protein>
<dbReference type="VEuPathDB" id="VectorBase:LOC119168299"/>
<evidence type="ECO:0000313" key="3">
    <source>
        <dbReference type="Proteomes" id="UP000821866"/>
    </source>
</evidence>
<feature type="region of interest" description="Disordered" evidence="1">
    <location>
        <begin position="113"/>
        <end position="136"/>
    </location>
</feature>
<gene>
    <name evidence="2" type="ORF">HPB51_007146</name>
</gene>
<feature type="region of interest" description="Disordered" evidence="1">
    <location>
        <begin position="180"/>
        <end position="199"/>
    </location>
</feature>
<dbReference type="EMBL" id="JABSTU010000006">
    <property type="protein sequence ID" value="KAH8027596.1"/>
    <property type="molecule type" value="Genomic_DNA"/>
</dbReference>
<keyword evidence="3" id="KW-1185">Reference proteome</keyword>
<sequence>MEQLPHPLPPAPARAEAYVSDLCAILGVREEQVLVLLEGASATFAPPAKARELELYEKNKKESQRNIARDHRPTYGSRYSAAYVNPAFEPKEVMVDDDCSGYTRVSSISCGSLHQDPYKSPTSQKPYHLSGAPPRKYASTNSLAAELHDACRYQRGGGARDAARPVNHCFRHIEFNPESPRFGEQPPRYSTVVRESPLI</sequence>
<name>A0A9J6DZX4_RHIMP</name>
<reference evidence="2" key="2">
    <citation type="submission" date="2021-09" db="EMBL/GenBank/DDBJ databases">
        <authorList>
            <person name="Jia N."/>
            <person name="Wang J."/>
            <person name="Shi W."/>
            <person name="Du L."/>
            <person name="Sun Y."/>
            <person name="Zhan W."/>
            <person name="Jiang J."/>
            <person name="Wang Q."/>
            <person name="Zhang B."/>
            <person name="Ji P."/>
            <person name="Sakyi L.B."/>
            <person name="Cui X."/>
            <person name="Yuan T."/>
            <person name="Jiang B."/>
            <person name="Yang W."/>
            <person name="Lam T.T.-Y."/>
            <person name="Chang Q."/>
            <person name="Ding S."/>
            <person name="Wang X."/>
            <person name="Zhu J."/>
            <person name="Ruan X."/>
            <person name="Zhao L."/>
            <person name="Wei J."/>
            <person name="Que T."/>
            <person name="Du C."/>
            <person name="Cheng J."/>
            <person name="Dai P."/>
            <person name="Han X."/>
            <person name="Huang E."/>
            <person name="Gao Y."/>
            <person name="Liu J."/>
            <person name="Shao H."/>
            <person name="Ye R."/>
            <person name="Li L."/>
            <person name="Wei W."/>
            <person name="Wang X."/>
            <person name="Wang C."/>
            <person name="Huo Q."/>
            <person name="Li W."/>
            <person name="Guo W."/>
            <person name="Chen H."/>
            <person name="Chen S."/>
            <person name="Zhou L."/>
            <person name="Zhou L."/>
            <person name="Ni X."/>
            <person name="Tian J."/>
            <person name="Zhou Y."/>
            <person name="Sheng Y."/>
            <person name="Liu T."/>
            <person name="Pan Y."/>
            <person name="Xia L."/>
            <person name="Li J."/>
            <person name="Zhao F."/>
            <person name="Cao W."/>
        </authorList>
    </citation>
    <scope>NUCLEOTIDE SEQUENCE</scope>
    <source>
        <strain evidence="2">Rmic-2018</strain>
        <tissue evidence="2">Larvae</tissue>
    </source>
</reference>
<proteinExistence type="predicted"/>
<evidence type="ECO:0000313" key="2">
    <source>
        <dbReference type="EMBL" id="KAH8027596.1"/>
    </source>
</evidence>
<dbReference type="AlphaFoldDB" id="A0A9J6DZX4"/>
<organism evidence="2 3">
    <name type="scientific">Rhipicephalus microplus</name>
    <name type="common">Cattle tick</name>
    <name type="synonym">Boophilus microplus</name>
    <dbReference type="NCBI Taxonomy" id="6941"/>
    <lineage>
        <taxon>Eukaryota</taxon>
        <taxon>Metazoa</taxon>
        <taxon>Ecdysozoa</taxon>
        <taxon>Arthropoda</taxon>
        <taxon>Chelicerata</taxon>
        <taxon>Arachnida</taxon>
        <taxon>Acari</taxon>
        <taxon>Parasitiformes</taxon>
        <taxon>Ixodida</taxon>
        <taxon>Ixodoidea</taxon>
        <taxon>Ixodidae</taxon>
        <taxon>Rhipicephalinae</taxon>
        <taxon>Rhipicephalus</taxon>
        <taxon>Boophilus</taxon>
    </lineage>
</organism>